<dbReference type="EMBL" id="AVOT02018074">
    <property type="protein sequence ID" value="MBW0504688.1"/>
    <property type="molecule type" value="Genomic_DNA"/>
</dbReference>
<name>A0A9Q3DQ10_9BASI</name>
<gene>
    <name evidence="1" type="ORF">O181_044403</name>
</gene>
<keyword evidence="2" id="KW-1185">Reference proteome</keyword>
<comment type="caution">
    <text evidence="1">The sequence shown here is derived from an EMBL/GenBank/DDBJ whole genome shotgun (WGS) entry which is preliminary data.</text>
</comment>
<sequence>MNVSSLQTQKAVSVAEASKGIPSITISSTPDPTNTQSSIGKSSYLRNFLLNPSEKLPAPSTPEERKVAVEVSHHLGYLTAETFNDPSKGIQSQAFCSYCQNELHKLGLQRFTWDWKSSWHHPFNELMTILFYHTFLLALVSTESHHFCWDKDQNIHGVVSSLME</sequence>
<protein>
    <submittedName>
        <fullName evidence="1">Uncharacterized protein</fullName>
    </submittedName>
</protein>
<accession>A0A9Q3DQ10</accession>
<dbReference type="Proteomes" id="UP000765509">
    <property type="component" value="Unassembled WGS sequence"/>
</dbReference>
<dbReference type="OrthoDB" id="2501705at2759"/>
<dbReference type="AlphaFoldDB" id="A0A9Q3DQ10"/>
<organism evidence="1 2">
    <name type="scientific">Austropuccinia psidii MF-1</name>
    <dbReference type="NCBI Taxonomy" id="1389203"/>
    <lineage>
        <taxon>Eukaryota</taxon>
        <taxon>Fungi</taxon>
        <taxon>Dikarya</taxon>
        <taxon>Basidiomycota</taxon>
        <taxon>Pucciniomycotina</taxon>
        <taxon>Pucciniomycetes</taxon>
        <taxon>Pucciniales</taxon>
        <taxon>Sphaerophragmiaceae</taxon>
        <taxon>Austropuccinia</taxon>
    </lineage>
</organism>
<evidence type="ECO:0000313" key="2">
    <source>
        <dbReference type="Proteomes" id="UP000765509"/>
    </source>
</evidence>
<reference evidence="1" key="1">
    <citation type="submission" date="2021-03" db="EMBL/GenBank/DDBJ databases">
        <title>Draft genome sequence of rust myrtle Austropuccinia psidii MF-1, a brazilian biotype.</title>
        <authorList>
            <person name="Quecine M.C."/>
            <person name="Pachon D.M.R."/>
            <person name="Bonatelli M.L."/>
            <person name="Correr F.H."/>
            <person name="Franceschini L.M."/>
            <person name="Leite T.F."/>
            <person name="Margarido G.R.A."/>
            <person name="Almeida C.A."/>
            <person name="Ferrarezi J.A."/>
            <person name="Labate C.A."/>
        </authorList>
    </citation>
    <scope>NUCLEOTIDE SEQUENCE</scope>
    <source>
        <strain evidence="1">MF-1</strain>
    </source>
</reference>
<evidence type="ECO:0000313" key="1">
    <source>
        <dbReference type="EMBL" id="MBW0504688.1"/>
    </source>
</evidence>
<proteinExistence type="predicted"/>